<evidence type="ECO:0000259" key="4">
    <source>
        <dbReference type="Pfam" id="PF01494"/>
    </source>
</evidence>
<sequence length="426" mass="47570">MSNSHKFKVGICGGGIGGLCAALALSRYDDIDVDVYESTNSFAEVGVGIGIWPRAWEILKELGLKDALLQVALEQPSNLEVPTFNYRKSNHAFGIDITTMYAKLGGLKPFYRPDFQNVLLRHLPTRINLHVNKRLISYSISDSGCVEMQFSDGSSTICDLLVGADGIKSAVRRTLLMREAQQCGDEPRAIDIRSGIDAVWSGIIAYRTVIPTDMLSRRYPNHPILTQPTHYLGRDSHIIAYPISQGRLVNFAAFNARYDLENPKYQGSWTSTTSKDELKHLFVGWEPDVLALIDCAGDPLKWAIHTVKPLHSFVSGSEPVALLGDASHACEPHNAHVSQDAYILAAVLENLLHMLSLYDEIRRPCATDVARKSHEAGRAFALHGEDPDFDASRLLDLQQLLERVRQRWEYVWDSTLKIDEYLKLAP</sequence>
<dbReference type="GO" id="GO:0044550">
    <property type="term" value="P:secondary metabolite biosynthetic process"/>
    <property type="evidence" value="ECO:0007669"/>
    <property type="project" value="TreeGrafter"/>
</dbReference>
<dbReference type="PRINTS" id="PR00420">
    <property type="entry name" value="RNGMNOXGNASE"/>
</dbReference>
<dbReference type="Gene3D" id="3.50.50.60">
    <property type="entry name" value="FAD/NAD(P)-binding domain"/>
    <property type="match status" value="1"/>
</dbReference>
<dbReference type="EMBL" id="JAOTPV010000004">
    <property type="protein sequence ID" value="KAJ4483267.1"/>
    <property type="molecule type" value="Genomic_DNA"/>
</dbReference>
<feature type="domain" description="FAD-binding" evidence="4">
    <location>
        <begin position="7"/>
        <end position="177"/>
    </location>
</feature>
<accession>A0A9W9ALC5</accession>
<dbReference type="OrthoDB" id="417877at2759"/>
<proteinExistence type="predicted"/>
<evidence type="ECO:0000313" key="6">
    <source>
        <dbReference type="Proteomes" id="UP001150266"/>
    </source>
</evidence>
<keyword evidence="1" id="KW-0285">Flavoprotein</keyword>
<dbReference type="GO" id="GO:0071949">
    <property type="term" value="F:FAD binding"/>
    <property type="evidence" value="ECO:0007669"/>
    <property type="project" value="InterPro"/>
</dbReference>
<dbReference type="AlphaFoldDB" id="A0A9W9ALC5"/>
<dbReference type="Pfam" id="PF01494">
    <property type="entry name" value="FAD_binding_3"/>
    <property type="match status" value="1"/>
</dbReference>
<keyword evidence="3" id="KW-0560">Oxidoreductase</keyword>
<dbReference type="PANTHER" id="PTHR46720:SF3">
    <property type="entry name" value="FAD-BINDING DOMAIN-CONTAINING PROTEIN-RELATED"/>
    <property type="match status" value="1"/>
</dbReference>
<dbReference type="GO" id="GO:0016491">
    <property type="term" value="F:oxidoreductase activity"/>
    <property type="evidence" value="ECO:0007669"/>
    <property type="project" value="UniProtKB-KW"/>
</dbReference>
<dbReference type="InterPro" id="IPR051104">
    <property type="entry name" value="FAD_monoxygenase"/>
</dbReference>
<comment type="caution">
    <text evidence="5">The sequence shown here is derived from an EMBL/GenBank/DDBJ whole genome shotgun (WGS) entry which is preliminary data.</text>
</comment>
<evidence type="ECO:0000256" key="2">
    <source>
        <dbReference type="ARBA" id="ARBA00022827"/>
    </source>
</evidence>
<dbReference type="SUPFAM" id="SSF54373">
    <property type="entry name" value="FAD-linked reductases, C-terminal domain"/>
    <property type="match status" value="1"/>
</dbReference>
<evidence type="ECO:0000313" key="5">
    <source>
        <dbReference type="EMBL" id="KAJ4483267.1"/>
    </source>
</evidence>
<organism evidence="5 6">
    <name type="scientific">Lentinula aciculospora</name>
    <dbReference type="NCBI Taxonomy" id="153920"/>
    <lineage>
        <taxon>Eukaryota</taxon>
        <taxon>Fungi</taxon>
        <taxon>Dikarya</taxon>
        <taxon>Basidiomycota</taxon>
        <taxon>Agaricomycotina</taxon>
        <taxon>Agaricomycetes</taxon>
        <taxon>Agaricomycetidae</taxon>
        <taxon>Agaricales</taxon>
        <taxon>Marasmiineae</taxon>
        <taxon>Omphalotaceae</taxon>
        <taxon>Lentinula</taxon>
    </lineage>
</organism>
<reference evidence="5" key="1">
    <citation type="submission" date="2022-08" db="EMBL/GenBank/DDBJ databases">
        <title>A Global Phylogenomic Analysis of the Shiitake Genus Lentinula.</title>
        <authorList>
            <consortium name="DOE Joint Genome Institute"/>
            <person name="Sierra-Patev S."/>
            <person name="Min B."/>
            <person name="Naranjo-Ortiz M."/>
            <person name="Looney B."/>
            <person name="Konkel Z."/>
            <person name="Slot J.C."/>
            <person name="Sakamoto Y."/>
            <person name="Steenwyk J.L."/>
            <person name="Rokas A."/>
            <person name="Carro J."/>
            <person name="Camarero S."/>
            <person name="Ferreira P."/>
            <person name="Molpeceres G."/>
            <person name="Ruiz-Duenas F.J."/>
            <person name="Serrano A."/>
            <person name="Henrissat B."/>
            <person name="Drula E."/>
            <person name="Hughes K.W."/>
            <person name="Mata J.L."/>
            <person name="Ishikawa N.K."/>
            <person name="Vargas-Isla R."/>
            <person name="Ushijima S."/>
            <person name="Smith C.A."/>
            <person name="Ahrendt S."/>
            <person name="Andreopoulos W."/>
            <person name="He G."/>
            <person name="Labutti K."/>
            <person name="Lipzen A."/>
            <person name="Ng V."/>
            <person name="Riley R."/>
            <person name="Sandor L."/>
            <person name="Barry K."/>
            <person name="Martinez A.T."/>
            <person name="Xiao Y."/>
            <person name="Gibbons J.G."/>
            <person name="Terashima K."/>
            <person name="Grigoriev I.V."/>
            <person name="Hibbett D.S."/>
        </authorList>
    </citation>
    <scope>NUCLEOTIDE SEQUENCE</scope>
    <source>
        <strain evidence="5">JLM2183</strain>
    </source>
</reference>
<dbReference type="SUPFAM" id="SSF51905">
    <property type="entry name" value="FAD/NAD(P)-binding domain"/>
    <property type="match status" value="1"/>
</dbReference>
<protein>
    <recommendedName>
        <fullName evidence="4">FAD-binding domain-containing protein</fullName>
    </recommendedName>
</protein>
<keyword evidence="2" id="KW-0274">FAD</keyword>
<gene>
    <name evidence="5" type="ORF">J3R30DRAFT_3655635</name>
</gene>
<dbReference type="PANTHER" id="PTHR46720">
    <property type="entry name" value="HYDROXYLASE, PUTATIVE (AFU_ORTHOLOGUE AFUA_3G01460)-RELATED"/>
    <property type="match status" value="1"/>
</dbReference>
<keyword evidence="6" id="KW-1185">Reference proteome</keyword>
<dbReference type="InterPro" id="IPR002938">
    <property type="entry name" value="FAD-bd"/>
</dbReference>
<dbReference type="InterPro" id="IPR036188">
    <property type="entry name" value="FAD/NAD-bd_sf"/>
</dbReference>
<evidence type="ECO:0000256" key="1">
    <source>
        <dbReference type="ARBA" id="ARBA00022630"/>
    </source>
</evidence>
<dbReference type="Proteomes" id="UP001150266">
    <property type="component" value="Unassembled WGS sequence"/>
</dbReference>
<evidence type="ECO:0000256" key="3">
    <source>
        <dbReference type="ARBA" id="ARBA00023002"/>
    </source>
</evidence>
<name>A0A9W9ALC5_9AGAR</name>